<evidence type="ECO:0000256" key="3">
    <source>
        <dbReference type="ARBA" id="ARBA00017144"/>
    </source>
</evidence>
<keyword evidence="7 11" id="KW-0418">Kinase</keyword>
<feature type="binding site" evidence="11">
    <location>
        <begin position="7"/>
        <end position="14"/>
    </location>
    <ligand>
        <name>ATP</name>
        <dbReference type="ChEBI" id="CHEBI:30616"/>
    </ligand>
</feature>
<dbReference type="InterPro" id="IPR027417">
    <property type="entry name" value="P-loop_NTPase"/>
</dbReference>
<evidence type="ECO:0000313" key="13">
    <source>
        <dbReference type="EMBL" id="QKD82493.1"/>
    </source>
</evidence>
<proteinExistence type="inferred from homology"/>
<dbReference type="PANTHER" id="PTHR10344:SF4">
    <property type="entry name" value="UMP-CMP KINASE 2, MITOCHONDRIAL"/>
    <property type="match status" value="1"/>
</dbReference>
<dbReference type="EMBL" id="CP053661">
    <property type="protein sequence ID" value="QKD82493.1"/>
    <property type="molecule type" value="Genomic_DNA"/>
</dbReference>
<dbReference type="FunFam" id="3.40.50.300:FF:000225">
    <property type="entry name" value="Thymidylate kinase"/>
    <property type="match status" value="1"/>
</dbReference>
<comment type="catalytic activity">
    <reaction evidence="9 11">
        <text>dTMP + ATP = dTDP + ADP</text>
        <dbReference type="Rhea" id="RHEA:13517"/>
        <dbReference type="ChEBI" id="CHEBI:30616"/>
        <dbReference type="ChEBI" id="CHEBI:58369"/>
        <dbReference type="ChEBI" id="CHEBI:63528"/>
        <dbReference type="ChEBI" id="CHEBI:456216"/>
        <dbReference type="EC" id="2.7.4.9"/>
    </reaction>
</comment>
<dbReference type="Gene3D" id="3.40.50.300">
    <property type="entry name" value="P-loop containing nucleotide triphosphate hydrolases"/>
    <property type="match status" value="1"/>
</dbReference>
<dbReference type="HAMAP" id="MF_00165">
    <property type="entry name" value="Thymidylate_kinase"/>
    <property type="match status" value="1"/>
</dbReference>
<dbReference type="GO" id="GO:0006227">
    <property type="term" value="P:dUDP biosynthetic process"/>
    <property type="evidence" value="ECO:0007669"/>
    <property type="project" value="TreeGrafter"/>
</dbReference>
<dbReference type="PROSITE" id="PS01331">
    <property type="entry name" value="THYMIDYLATE_KINASE"/>
    <property type="match status" value="1"/>
</dbReference>
<dbReference type="KEGG" id="theu:HPC62_10160"/>
<evidence type="ECO:0000256" key="4">
    <source>
        <dbReference type="ARBA" id="ARBA00022679"/>
    </source>
</evidence>
<keyword evidence="14" id="KW-1185">Reference proteome</keyword>
<dbReference type="EC" id="2.7.4.9" evidence="2 11"/>
<evidence type="ECO:0000313" key="14">
    <source>
        <dbReference type="Proteomes" id="UP000505210"/>
    </source>
</evidence>
<evidence type="ECO:0000256" key="8">
    <source>
        <dbReference type="ARBA" id="ARBA00022840"/>
    </source>
</evidence>
<dbReference type="PANTHER" id="PTHR10344">
    <property type="entry name" value="THYMIDYLATE KINASE"/>
    <property type="match status" value="1"/>
</dbReference>
<dbReference type="GO" id="GO:0004798">
    <property type="term" value="F:dTMP kinase activity"/>
    <property type="evidence" value="ECO:0007669"/>
    <property type="project" value="UniProtKB-UniRule"/>
</dbReference>
<comment type="function">
    <text evidence="10 11">Phosphorylation of dTMP to form dTDP in both de novo and salvage pathways of dTTP synthesis.</text>
</comment>
<name>A0A6M8BH72_9CYAN</name>
<dbReference type="InterPro" id="IPR018094">
    <property type="entry name" value="Thymidylate_kinase"/>
</dbReference>
<feature type="domain" description="Thymidylate kinase-like" evidence="12">
    <location>
        <begin position="5"/>
        <end position="198"/>
    </location>
</feature>
<keyword evidence="8 11" id="KW-0067">ATP-binding</keyword>
<reference evidence="13 14" key="1">
    <citation type="submission" date="2020-05" db="EMBL/GenBank/DDBJ databases">
        <title>Complete genome sequence of of a novel Thermoleptolyngbya strain isolated from hot springs of Ganzi, Sichuan China.</title>
        <authorList>
            <person name="Tang J."/>
            <person name="Daroch M."/>
            <person name="Li L."/>
            <person name="Waleron K."/>
            <person name="Waleron M."/>
            <person name="Waleron M."/>
        </authorList>
    </citation>
    <scope>NUCLEOTIDE SEQUENCE [LARGE SCALE GENOMIC DNA]</scope>
    <source>
        <strain evidence="13 14">PKUAC-SCTA183</strain>
    </source>
</reference>
<evidence type="ECO:0000256" key="2">
    <source>
        <dbReference type="ARBA" id="ARBA00012980"/>
    </source>
</evidence>
<dbReference type="InterPro" id="IPR039430">
    <property type="entry name" value="Thymidylate_kin-like_dom"/>
</dbReference>
<evidence type="ECO:0000256" key="9">
    <source>
        <dbReference type="ARBA" id="ARBA00048743"/>
    </source>
</evidence>
<evidence type="ECO:0000256" key="5">
    <source>
        <dbReference type="ARBA" id="ARBA00022727"/>
    </source>
</evidence>
<dbReference type="GO" id="GO:0005829">
    <property type="term" value="C:cytosol"/>
    <property type="evidence" value="ECO:0007669"/>
    <property type="project" value="TreeGrafter"/>
</dbReference>
<dbReference type="RefSeq" id="WP_172355340.1">
    <property type="nucleotide sequence ID" value="NZ_CP053661.1"/>
</dbReference>
<dbReference type="GO" id="GO:0006233">
    <property type="term" value="P:dTDP biosynthetic process"/>
    <property type="evidence" value="ECO:0007669"/>
    <property type="project" value="InterPro"/>
</dbReference>
<sequence length="213" mass="23846">MLIVFEGGEGSGKTTQLGRSHDWLMNQFDGSSFTVVKTREPGGTELGQQIRKLLLHPDLAEPTQDRAELLLFAADRAQHVEGFLRPALRRGALVLCDRFTDSTVAYQGYGRGLDLALIHQLNQIATGGLEPDLTLWLDVDVTTGLSRAQRRGSADRMEQNQVEFHQRVRQGFCELAAAYPQRIRRVDANRSADEVFQDVQQILQEAIAQWCSP</sequence>
<evidence type="ECO:0000256" key="10">
    <source>
        <dbReference type="ARBA" id="ARBA00057735"/>
    </source>
</evidence>
<dbReference type="Pfam" id="PF02223">
    <property type="entry name" value="Thymidylate_kin"/>
    <property type="match status" value="1"/>
</dbReference>
<dbReference type="NCBIfam" id="TIGR00041">
    <property type="entry name" value="DTMP_kinase"/>
    <property type="match status" value="1"/>
</dbReference>
<keyword evidence="6 11" id="KW-0547">Nucleotide-binding</keyword>
<dbReference type="AlphaFoldDB" id="A0A6M8BH72"/>
<dbReference type="InterPro" id="IPR018095">
    <property type="entry name" value="Thymidylate_kin_CS"/>
</dbReference>
<accession>A0A6M8BH72</accession>
<dbReference type="GO" id="GO:0006235">
    <property type="term" value="P:dTTP biosynthetic process"/>
    <property type="evidence" value="ECO:0007669"/>
    <property type="project" value="UniProtKB-UniRule"/>
</dbReference>
<comment type="similarity">
    <text evidence="1 11">Belongs to the thymidylate kinase family.</text>
</comment>
<dbReference type="Proteomes" id="UP000505210">
    <property type="component" value="Chromosome"/>
</dbReference>
<evidence type="ECO:0000259" key="12">
    <source>
        <dbReference type="Pfam" id="PF02223"/>
    </source>
</evidence>
<keyword evidence="4 11" id="KW-0808">Transferase</keyword>
<evidence type="ECO:0000256" key="1">
    <source>
        <dbReference type="ARBA" id="ARBA00009776"/>
    </source>
</evidence>
<organism evidence="13 14">
    <name type="scientific">Thermoleptolyngbya sichuanensis A183</name>
    <dbReference type="NCBI Taxonomy" id="2737172"/>
    <lineage>
        <taxon>Bacteria</taxon>
        <taxon>Bacillati</taxon>
        <taxon>Cyanobacteriota</taxon>
        <taxon>Cyanophyceae</taxon>
        <taxon>Oculatellales</taxon>
        <taxon>Oculatellaceae</taxon>
        <taxon>Thermoleptolyngbya</taxon>
        <taxon>Thermoleptolyngbya sichuanensis</taxon>
    </lineage>
</organism>
<evidence type="ECO:0000256" key="11">
    <source>
        <dbReference type="HAMAP-Rule" id="MF_00165"/>
    </source>
</evidence>
<evidence type="ECO:0000256" key="6">
    <source>
        <dbReference type="ARBA" id="ARBA00022741"/>
    </source>
</evidence>
<evidence type="ECO:0000256" key="7">
    <source>
        <dbReference type="ARBA" id="ARBA00022777"/>
    </source>
</evidence>
<dbReference type="SUPFAM" id="SSF52540">
    <property type="entry name" value="P-loop containing nucleoside triphosphate hydrolases"/>
    <property type="match status" value="1"/>
</dbReference>
<dbReference type="GO" id="GO:0005524">
    <property type="term" value="F:ATP binding"/>
    <property type="evidence" value="ECO:0007669"/>
    <property type="project" value="UniProtKB-UniRule"/>
</dbReference>
<protein>
    <recommendedName>
        <fullName evidence="3 11">Thymidylate kinase</fullName>
        <ecNumber evidence="2 11">2.7.4.9</ecNumber>
    </recommendedName>
    <alternativeName>
        <fullName evidence="11">dTMP kinase</fullName>
    </alternativeName>
</protein>
<keyword evidence="5 11" id="KW-0545">Nucleotide biosynthesis</keyword>
<dbReference type="CDD" id="cd01672">
    <property type="entry name" value="TMPK"/>
    <property type="match status" value="1"/>
</dbReference>
<gene>
    <name evidence="11" type="primary">tmk</name>
    <name evidence="13" type="ORF">HPC62_10160</name>
</gene>